<accession>A0A1H5W4X8</accession>
<name>A0A1H5W4X8_9VIBR</name>
<proteinExistence type="predicted"/>
<dbReference type="RefSeq" id="WP_103879630.1">
    <property type="nucleotide sequence ID" value="NZ_FNVG01000005.1"/>
</dbReference>
<protein>
    <submittedName>
        <fullName evidence="1">Uncharacterized protein</fullName>
    </submittedName>
</protein>
<dbReference type="AlphaFoldDB" id="A0A1H5W4X8"/>
<reference evidence="2" key="1">
    <citation type="submission" date="2016-10" db="EMBL/GenBank/DDBJ databases">
        <authorList>
            <person name="Varghese N."/>
            <person name="Submissions S."/>
        </authorList>
    </citation>
    <scope>NUCLEOTIDE SEQUENCE [LARGE SCALE GENOMIC DNA]</scope>
    <source>
        <strain evidence="2">CGMCC 1.7062</strain>
    </source>
</reference>
<dbReference type="OrthoDB" id="5905729at2"/>
<keyword evidence="2" id="KW-1185">Reference proteome</keyword>
<dbReference type="EMBL" id="FNVG01000005">
    <property type="protein sequence ID" value="SEF94211.1"/>
    <property type="molecule type" value="Genomic_DNA"/>
</dbReference>
<evidence type="ECO:0000313" key="2">
    <source>
        <dbReference type="Proteomes" id="UP000236721"/>
    </source>
</evidence>
<organism evidence="1 2">
    <name type="scientific">Vibrio hangzhouensis</name>
    <dbReference type="NCBI Taxonomy" id="462991"/>
    <lineage>
        <taxon>Bacteria</taxon>
        <taxon>Pseudomonadati</taxon>
        <taxon>Pseudomonadota</taxon>
        <taxon>Gammaproteobacteria</taxon>
        <taxon>Vibrionales</taxon>
        <taxon>Vibrionaceae</taxon>
        <taxon>Vibrio</taxon>
    </lineage>
</organism>
<gene>
    <name evidence="1" type="ORF">SAMN04488244_105125</name>
</gene>
<dbReference type="Proteomes" id="UP000236721">
    <property type="component" value="Unassembled WGS sequence"/>
</dbReference>
<sequence length="74" mass="8103">MRALQIETFTNGKREDTVKVPVSLAKVALSPLLAKLNSNQADLIVSALNSNDISGVILEIEEHQENEKVVFSII</sequence>
<evidence type="ECO:0000313" key="1">
    <source>
        <dbReference type="EMBL" id="SEF94211.1"/>
    </source>
</evidence>